<evidence type="ECO:0000313" key="3">
    <source>
        <dbReference type="EMBL" id="GLD72793.1"/>
    </source>
</evidence>
<accession>A0AAD3NGX3</accession>
<dbReference type="Proteomes" id="UP001279410">
    <property type="component" value="Unassembled WGS sequence"/>
</dbReference>
<organism evidence="3 4">
    <name type="scientific">Lates japonicus</name>
    <name type="common">Japanese lates</name>
    <dbReference type="NCBI Taxonomy" id="270547"/>
    <lineage>
        <taxon>Eukaryota</taxon>
        <taxon>Metazoa</taxon>
        <taxon>Chordata</taxon>
        <taxon>Craniata</taxon>
        <taxon>Vertebrata</taxon>
        <taxon>Euteleostomi</taxon>
        <taxon>Actinopterygii</taxon>
        <taxon>Neopterygii</taxon>
        <taxon>Teleostei</taxon>
        <taxon>Neoteleostei</taxon>
        <taxon>Acanthomorphata</taxon>
        <taxon>Carangaria</taxon>
        <taxon>Carangaria incertae sedis</taxon>
        <taxon>Centropomidae</taxon>
        <taxon>Lates</taxon>
    </lineage>
</organism>
<dbReference type="AlphaFoldDB" id="A0AAD3NGX3"/>
<proteinExistence type="predicted"/>
<keyword evidence="1" id="KW-0472">Membrane</keyword>
<keyword evidence="1" id="KW-1133">Transmembrane helix</keyword>
<dbReference type="Gene3D" id="3.40.190.10">
    <property type="entry name" value="Periplasmic binding protein-like II"/>
    <property type="match status" value="1"/>
</dbReference>
<evidence type="ECO:0000256" key="1">
    <source>
        <dbReference type="SAM" id="Phobius"/>
    </source>
</evidence>
<dbReference type="InterPro" id="IPR001156">
    <property type="entry name" value="Transferrin-like_dom"/>
</dbReference>
<keyword evidence="4" id="KW-1185">Reference proteome</keyword>
<gene>
    <name evidence="3" type="ORF">AKAME5_002411800</name>
</gene>
<dbReference type="EMBL" id="BRZM01001228">
    <property type="protein sequence ID" value="GLD72793.1"/>
    <property type="molecule type" value="Genomic_DNA"/>
</dbReference>
<evidence type="ECO:0000313" key="4">
    <source>
        <dbReference type="Proteomes" id="UP001279410"/>
    </source>
</evidence>
<dbReference type="SUPFAM" id="SSF53850">
    <property type="entry name" value="Periplasmic binding protein-like II"/>
    <property type="match status" value="1"/>
</dbReference>
<dbReference type="PROSITE" id="PS51408">
    <property type="entry name" value="TRANSFERRIN_LIKE_4"/>
    <property type="match status" value="1"/>
</dbReference>
<evidence type="ECO:0000259" key="2">
    <source>
        <dbReference type="PROSITE" id="PS51408"/>
    </source>
</evidence>
<sequence length="77" mass="8818">MGNLLPLCVYQRLDLIFKDSTVRLVGVANRKTYQEWLGQGYMDSLVEMECNSSSAVTSSVWLLMTALFSFMLTNLWM</sequence>
<protein>
    <submittedName>
        <fullName evidence="3">Melanotransferrin</fullName>
    </submittedName>
</protein>
<comment type="caution">
    <text evidence="3">The sequence shown here is derived from an EMBL/GenBank/DDBJ whole genome shotgun (WGS) entry which is preliminary data.</text>
</comment>
<keyword evidence="1" id="KW-0812">Transmembrane</keyword>
<feature type="transmembrane region" description="Helical" evidence="1">
    <location>
        <begin position="55"/>
        <end position="76"/>
    </location>
</feature>
<reference evidence="3" key="1">
    <citation type="submission" date="2022-08" db="EMBL/GenBank/DDBJ databases">
        <title>Genome sequencing of akame (Lates japonicus).</title>
        <authorList>
            <person name="Hashiguchi Y."/>
            <person name="Takahashi H."/>
        </authorList>
    </citation>
    <scope>NUCLEOTIDE SEQUENCE</scope>
    <source>
        <strain evidence="3">Kochi</strain>
    </source>
</reference>
<feature type="domain" description="Transferrin-like" evidence="2">
    <location>
        <begin position="1"/>
        <end position="50"/>
    </location>
</feature>
<name>A0AAD3NGX3_LATJO</name>